<name>A0A673IXY7_9TELE</name>
<dbReference type="GO" id="GO:0007601">
    <property type="term" value="P:visual perception"/>
    <property type="evidence" value="ECO:0007669"/>
    <property type="project" value="TreeGrafter"/>
</dbReference>
<keyword evidence="5" id="KW-0812">Transmembrane</keyword>
<evidence type="ECO:0000256" key="2">
    <source>
        <dbReference type="ARBA" id="ARBA00009646"/>
    </source>
</evidence>
<evidence type="ECO:0000256" key="4">
    <source>
        <dbReference type="ARBA" id="ARBA00022737"/>
    </source>
</evidence>
<evidence type="ECO:0000313" key="7">
    <source>
        <dbReference type="Ensembl" id="ENSSRHP00000042619.1"/>
    </source>
</evidence>
<evidence type="ECO:0000256" key="3">
    <source>
        <dbReference type="ARBA" id="ARBA00022613"/>
    </source>
</evidence>
<accession>A0A673IXY7</accession>
<keyword evidence="8" id="KW-1185">Reference proteome</keyword>
<keyword evidence="4" id="KW-0677">Repeat</keyword>
<keyword evidence="3" id="KW-0273">Eye lens protein</keyword>
<keyword evidence="5" id="KW-1133">Transmembrane helix</keyword>
<comment type="similarity">
    <text evidence="2">Belongs to the beta/gamma-crystallin family.</text>
</comment>
<organism evidence="7 8">
    <name type="scientific">Sinocyclocheilus rhinocerous</name>
    <dbReference type="NCBI Taxonomy" id="307959"/>
    <lineage>
        <taxon>Eukaryota</taxon>
        <taxon>Metazoa</taxon>
        <taxon>Chordata</taxon>
        <taxon>Craniata</taxon>
        <taxon>Vertebrata</taxon>
        <taxon>Euteleostomi</taxon>
        <taxon>Actinopterygii</taxon>
        <taxon>Neopterygii</taxon>
        <taxon>Teleostei</taxon>
        <taxon>Ostariophysi</taxon>
        <taxon>Cypriniformes</taxon>
        <taxon>Cyprinidae</taxon>
        <taxon>Cyprininae</taxon>
        <taxon>Sinocyclocheilus</taxon>
    </lineage>
</organism>
<protein>
    <submittedName>
        <fullName evidence="7">Crystallin, beta A1b</fullName>
    </submittedName>
</protein>
<proteinExistence type="inferred from homology"/>
<comment type="function">
    <text evidence="1">Crystallins are the dominant structural components of the vertebrate eye lens.</text>
</comment>
<feature type="domain" description="Beta/gamma crystallin 'Greek key'" evidence="6">
    <location>
        <begin position="70"/>
        <end position="116"/>
    </location>
</feature>
<dbReference type="InterPro" id="IPR001064">
    <property type="entry name" value="Beta/gamma_crystallin"/>
</dbReference>
<dbReference type="InterPro" id="IPR011024">
    <property type="entry name" value="G_crystallin-like"/>
</dbReference>
<reference evidence="7" key="1">
    <citation type="submission" date="2025-08" db="UniProtKB">
        <authorList>
            <consortium name="Ensembl"/>
        </authorList>
    </citation>
    <scope>IDENTIFICATION</scope>
</reference>
<dbReference type="FunFam" id="2.60.20.10:FF:000002">
    <property type="entry name" value="Crystallin, beta B2"/>
    <property type="match status" value="1"/>
</dbReference>
<keyword evidence="5" id="KW-0472">Membrane</keyword>
<dbReference type="PANTHER" id="PTHR11818:SF8">
    <property type="entry name" value="BETA-CRYSTALLIN A3"/>
    <property type="match status" value="1"/>
</dbReference>
<sequence>AANQHIRMISDGSHGYAPGYLCVFTHFFLFQITVYDQEHFQGRRCEFTACCQNIMEYGMETVRSLKVECGVWVGFEHSTFNGQQFILEKGDYPCWEAWSGNNAYRIERMMSFHVIILTWSFYGSWWKNIS</sequence>
<evidence type="ECO:0000256" key="1">
    <source>
        <dbReference type="ARBA" id="ARBA00003689"/>
    </source>
</evidence>
<dbReference type="PROSITE" id="PS50915">
    <property type="entry name" value="CRYSTALLIN_BETA_GAMMA"/>
    <property type="match status" value="1"/>
</dbReference>
<dbReference type="SMART" id="SM00247">
    <property type="entry name" value="XTALbg"/>
    <property type="match status" value="1"/>
</dbReference>
<evidence type="ECO:0000259" key="6">
    <source>
        <dbReference type="PROSITE" id="PS50915"/>
    </source>
</evidence>
<evidence type="ECO:0000313" key="8">
    <source>
        <dbReference type="Proteomes" id="UP000472270"/>
    </source>
</evidence>
<dbReference type="InterPro" id="IPR050252">
    <property type="entry name" value="Beta/Gamma-Crystallin"/>
</dbReference>
<feature type="transmembrane region" description="Helical" evidence="5">
    <location>
        <begin position="109"/>
        <end position="126"/>
    </location>
</feature>
<dbReference type="GO" id="GO:0002088">
    <property type="term" value="P:lens development in camera-type eye"/>
    <property type="evidence" value="ECO:0007669"/>
    <property type="project" value="TreeGrafter"/>
</dbReference>
<dbReference type="PANTHER" id="PTHR11818">
    <property type="entry name" value="BETA/GAMMA CRYSTALLIN"/>
    <property type="match status" value="1"/>
</dbReference>
<feature type="transmembrane region" description="Helical" evidence="5">
    <location>
        <begin position="17"/>
        <end position="35"/>
    </location>
</feature>
<reference evidence="7" key="2">
    <citation type="submission" date="2025-09" db="UniProtKB">
        <authorList>
            <consortium name="Ensembl"/>
        </authorList>
    </citation>
    <scope>IDENTIFICATION</scope>
</reference>
<dbReference type="Pfam" id="PF00030">
    <property type="entry name" value="Crystall"/>
    <property type="match status" value="1"/>
</dbReference>
<evidence type="ECO:0000256" key="5">
    <source>
        <dbReference type="SAM" id="Phobius"/>
    </source>
</evidence>
<dbReference type="GO" id="GO:0005212">
    <property type="term" value="F:structural constituent of eye lens"/>
    <property type="evidence" value="ECO:0007669"/>
    <property type="project" value="UniProtKB-KW"/>
</dbReference>
<dbReference type="PRINTS" id="PR01367">
    <property type="entry name" value="BGCRYSTALLIN"/>
</dbReference>
<dbReference type="SUPFAM" id="SSF49695">
    <property type="entry name" value="gamma-Crystallin-like"/>
    <property type="match status" value="1"/>
</dbReference>
<dbReference type="Gene3D" id="2.60.20.10">
    <property type="entry name" value="Crystallins"/>
    <property type="match status" value="1"/>
</dbReference>
<dbReference type="Ensembl" id="ENSSRHT00000043827.1">
    <property type="protein sequence ID" value="ENSSRHP00000042619.1"/>
    <property type="gene ID" value="ENSSRHG00000021489.1"/>
</dbReference>
<dbReference type="Proteomes" id="UP000472270">
    <property type="component" value="Unassembled WGS sequence"/>
</dbReference>
<dbReference type="AlphaFoldDB" id="A0A673IXY7"/>